<dbReference type="AlphaFoldDB" id="A0A5N6ZIW8"/>
<reference evidence="1 2" key="1">
    <citation type="submission" date="2019-04" db="EMBL/GenBank/DDBJ databases">
        <title>Friends and foes A comparative genomics studyof 23 Aspergillus species from section Flavi.</title>
        <authorList>
            <consortium name="DOE Joint Genome Institute"/>
            <person name="Kjaerbolling I."/>
            <person name="Vesth T."/>
            <person name="Frisvad J.C."/>
            <person name="Nybo J.L."/>
            <person name="Theobald S."/>
            <person name="Kildgaard S."/>
            <person name="Isbrandt T."/>
            <person name="Kuo A."/>
            <person name="Sato A."/>
            <person name="Lyhne E.K."/>
            <person name="Kogle M.E."/>
            <person name="Wiebenga A."/>
            <person name="Kun R.S."/>
            <person name="Lubbers R.J."/>
            <person name="Makela M.R."/>
            <person name="Barry K."/>
            <person name="Chovatia M."/>
            <person name="Clum A."/>
            <person name="Daum C."/>
            <person name="Haridas S."/>
            <person name="He G."/>
            <person name="LaButti K."/>
            <person name="Lipzen A."/>
            <person name="Mondo S."/>
            <person name="Riley R."/>
            <person name="Salamov A."/>
            <person name="Simmons B.A."/>
            <person name="Magnuson J.K."/>
            <person name="Henrissat B."/>
            <person name="Mortensen U.H."/>
            <person name="Larsen T.O."/>
            <person name="Devries R.P."/>
            <person name="Grigoriev I.V."/>
            <person name="Machida M."/>
            <person name="Baker S.E."/>
            <person name="Andersen M.R."/>
        </authorList>
    </citation>
    <scope>NUCLEOTIDE SEQUENCE [LARGE SCALE GENOMIC DNA]</scope>
    <source>
        <strain evidence="1 2">CBS 763.97</strain>
    </source>
</reference>
<gene>
    <name evidence="1" type="ORF">BDV27DRAFT_139106</name>
</gene>
<evidence type="ECO:0000313" key="2">
    <source>
        <dbReference type="Proteomes" id="UP000326268"/>
    </source>
</evidence>
<protein>
    <submittedName>
        <fullName evidence="1">Uncharacterized protein</fullName>
    </submittedName>
</protein>
<accession>A0A5N6ZIW8</accession>
<dbReference type="RefSeq" id="XP_031920663.1">
    <property type="nucleotide sequence ID" value="XM_032069378.1"/>
</dbReference>
<sequence length="74" mass="8222">MPLVYCGHTVPGVPGPTNGRNAPMVDDLPTSSARDDKFFHRHPQPSFTASYSRSTIPYLPIYLGMPLPINYFTL</sequence>
<dbReference type="GeneID" id="43653824"/>
<name>A0A5N6ZIW8_9EURO</name>
<evidence type="ECO:0000313" key="1">
    <source>
        <dbReference type="EMBL" id="KAE8357582.1"/>
    </source>
</evidence>
<keyword evidence="2" id="KW-1185">Reference proteome</keyword>
<dbReference type="Proteomes" id="UP000326268">
    <property type="component" value="Unassembled WGS sequence"/>
</dbReference>
<proteinExistence type="predicted"/>
<organism evidence="1 2">
    <name type="scientific">Aspergillus caelatus</name>
    <dbReference type="NCBI Taxonomy" id="61420"/>
    <lineage>
        <taxon>Eukaryota</taxon>
        <taxon>Fungi</taxon>
        <taxon>Dikarya</taxon>
        <taxon>Ascomycota</taxon>
        <taxon>Pezizomycotina</taxon>
        <taxon>Eurotiomycetes</taxon>
        <taxon>Eurotiomycetidae</taxon>
        <taxon>Eurotiales</taxon>
        <taxon>Aspergillaceae</taxon>
        <taxon>Aspergillus</taxon>
        <taxon>Aspergillus subgen. Circumdati</taxon>
    </lineage>
</organism>
<dbReference type="EMBL" id="ML737994">
    <property type="protein sequence ID" value="KAE8357582.1"/>
    <property type="molecule type" value="Genomic_DNA"/>
</dbReference>